<gene>
    <name evidence="8" type="ORF">LHYA1_G003861</name>
</gene>
<dbReference type="RefSeq" id="XP_031005770.1">
    <property type="nucleotide sequence ID" value="XM_031148827.1"/>
</dbReference>
<keyword evidence="9" id="KW-1185">Reference proteome</keyword>
<protein>
    <submittedName>
        <fullName evidence="8">Putative FAD-dependent monooxygenase</fullName>
    </submittedName>
</protein>
<dbReference type="Pfam" id="PF01494">
    <property type="entry name" value="FAD_binding_3"/>
    <property type="match status" value="1"/>
</dbReference>
<dbReference type="OrthoDB" id="47494at2759"/>
<dbReference type="Pfam" id="PF13450">
    <property type="entry name" value="NAD_binding_8"/>
    <property type="match status" value="1"/>
</dbReference>
<comment type="cofactor">
    <cofactor evidence="1">
        <name>FAD</name>
        <dbReference type="ChEBI" id="CHEBI:57692"/>
    </cofactor>
</comment>
<dbReference type="GO" id="GO:0004497">
    <property type="term" value="F:monooxygenase activity"/>
    <property type="evidence" value="ECO:0007669"/>
    <property type="project" value="UniProtKB-KW"/>
</dbReference>
<dbReference type="EMBL" id="QGMH01000057">
    <property type="protein sequence ID" value="TVY26982.1"/>
    <property type="molecule type" value="Genomic_DNA"/>
</dbReference>
<keyword evidence="6" id="KW-0732">Signal</keyword>
<evidence type="ECO:0000256" key="2">
    <source>
        <dbReference type="ARBA" id="ARBA00022630"/>
    </source>
</evidence>
<dbReference type="Gene3D" id="3.50.50.60">
    <property type="entry name" value="FAD/NAD(P)-binding domain"/>
    <property type="match status" value="1"/>
</dbReference>
<evidence type="ECO:0000256" key="5">
    <source>
        <dbReference type="ARBA" id="ARBA00023033"/>
    </source>
</evidence>
<evidence type="ECO:0000256" key="1">
    <source>
        <dbReference type="ARBA" id="ARBA00001974"/>
    </source>
</evidence>
<dbReference type="AlphaFoldDB" id="A0A8H8TYT0"/>
<evidence type="ECO:0000256" key="4">
    <source>
        <dbReference type="ARBA" id="ARBA00023002"/>
    </source>
</evidence>
<evidence type="ECO:0000313" key="9">
    <source>
        <dbReference type="Proteomes" id="UP000431533"/>
    </source>
</evidence>
<evidence type="ECO:0000313" key="8">
    <source>
        <dbReference type="EMBL" id="TVY26982.1"/>
    </source>
</evidence>
<dbReference type="PANTHER" id="PTHR47178">
    <property type="entry name" value="MONOOXYGENASE, FAD-BINDING"/>
    <property type="match status" value="1"/>
</dbReference>
<name>A0A8H8TYT0_9HELO</name>
<evidence type="ECO:0000256" key="6">
    <source>
        <dbReference type="SAM" id="SignalP"/>
    </source>
</evidence>
<dbReference type="GO" id="GO:0071949">
    <property type="term" value="F:FAD binding"/>
    <property type="evidence" value="ECO:0007669"/>
    <property type="project" value="InterPro"/>
</dbReference>
<proteinExistence type="predicted"/>
<organism evidence="8 9">
    <name type="scientific">Lachnellula hyalina</name>
    <dbReference type="NCBI Taxonomy" id="1316788"/>
    <lineage>
        <taxon>Eukaryota</taxon>
        <taxon>Fungi</taxon>
        <taxon>Dikarya</taxon>
        <taxon>Ascomycota</taxon>
        <taxon>Pezizomycotina</taxon>
        <taxon>Leotiomycetes</taxon>
        <taxon>Helotiales</taxon>
        <taxon>Lachnaceae</taxon>
        <taxon>Lachnellula</taxon>
    </lineage>
</organism>
<feature type="domain" description="FAD-binding" evidence="7">
    <location>
        <begin position="305"/>
        <end position="370"/>
    </location>
</feature>
<keyword evidence="5 8" id="KW-0503">Monooxygenase</keyword>
<dbReference type="SUPFAM" id="SSF51905">
    <property type="entry name" value="FAD/NAD(P)-binding domain"/>
    <property type="match status" value="1"/>
</dbReference>
<dbReference type="InterPro" id="IPR036188">
    <property type="entry name" value="FAD/NAD-bd_sf"/>
</dbReference>
<sequence length="413" mass="45776">MASTLPIIIVGAGVVGLTLAQSLKKEGIPFEIYERDTHIERAKGWGITIHWALPALKVCLPPAIYERLSTIQVDPEEGRRNNGRFVFLDLSTAEARYEIPPSERLRINRLKFRSLLAEGVDVNWGKQISGFDSDLEDCIRVKFADGTSTKGSLLVGADGSGSRTRRILVGEEVAKLYHLPVRFMGVTIRLTPVEVKPLRDIDPLLFQGCHPNTGAYLWYSTLSTPEVNGSNGNDEYYEGQLNMSWIVKSSADEVPATNSEKISKMKDMARGFESRLKAVIERIPHDTKVMEIKLQDWPTLSWPTYDGRVTLVGDAAHAMTMYRGEAANHGITDAARLAEQLQDVGRGIILQKEAIIKYESEMRPRAHDAVLLSRQACLDAHDLNGLTPDSPLVSRRAKVHQPGVAIKAGTRKG</sequence>
<keyword evidence="3" id="KW-0274">FAD</keyword>
<dbReference type="GeneID" id="41984059"/>
<accession>A0A8H8TYT0</accession>
<dbReference type="PANTHER" id="PTHR47178:SF1">
    <property type="entry name" value="FAD-BINDING DOMAIN-CONTAINING PROTEIN-RELATED"/>
    <property type="match status" value="1"/>
</dbReference>
<dbReference type="InterPro" id="IPR002938">
    <property type="entry name" value="FAD-bd"/>
</dbReference>
<evidence type="ECO:0000259" key="7">
    <source>
        <dbReference type="Pfam" id="PF01494"/>
    </source>
</evidence>
<keyword evidence="4" id="KW-0560">Oxidoreductase</keyword>
<feature type="chain" id="PRO_5034118590" evidence="6">
    <location>
        <begin position="21"/>
        <end position="413"/>
    </location>
</feature>
<keyword evidence="2" id="KW-0285">Flavoprotein</keyword>
<reference evidence="8 9" key="1">
    <citation type="submission" date="2018-05" db="EMBL/GenBank/DDBJ databases">
        <title>Genome sequencing and assembly of the regulated plant pathogen Lachnellula willkommii and related sister species for the development of diagnostic species identification markers.</title>
        <authorList>
            <person name="Giroux E."/>
            <person name="Bilodeau G."/>
        </authorList>
    </citation>
    <scope>NUCLEOTIDE SEQUENCE [LARGE SCALE GENOMIC DNA]</scope>
    <source>
        <strain evidence="8 9">CBS 185.66</strain>
    </source>
</reference>
<comment type="caution">
    <text evidence="8">The sequence shown here is derived from an EMBL/GenBank/DDBJ whole genome shotgun (WGS) entry which is preliminary data.</text>
</comment>
<evidence type="ECO:0000256" key="3">
    <source>
        <dbReference type="ARBA" id="ARBA00022827"/>
    </source>
</evidence>
<feature type="signal peptide" evidence="6">
    <location>
        <begin position="1"/>
        <end position="20"/>
    </location>
</feature>
<dbReference type="Proteomes" id="UP000431533">
    <property type="component" value="Unassembled WGS sequence"/>
</dbReference>
<dbReference type="PRINTS" id="PR00420">
    <property type="entry name" value="RNGMNOXGNASE"/>
</dbReference>